<evidence type="ECO:0000256" key="1">
    <source>
        <dbReference type="SAM" id="Phobius"/>
    </source>
</evidence>
<name>A0ABN1WF64_9ACTN</name>
<accession>A0ABN1WF64</accession>
<dbReference type="Proteomes" id="UP001500037">
    <property type="component" value="Unassembled WGS sequence"/>
</dbReference>
<keyword evidence="1" id="KW-0812">Transmembrane</keyword>
<feature type="transmembrane region" description="Helical" evidence="1">
    <location>
        <begin position="307"/>
        <end position="325"/>
    </location>
</feature>
<protein>
    <recommendedName>
        <fullName evidence="4">ABC-2 type transport system permease protein</fullName>
    </recommendedName>
</protein>
<comment type="caution">
    <text evidence="2">The sequence shown here is derived from an EMBL/GenBank/DDBJ whole genome shotgun (WGS) entry which is preliminary data.</text>
</comment>
<evidence type="ECO:0000313" key="3">
    <source>
        <dbReference type="Proteomes" id="UP001500037"/>
    </source>
</evidence>
<organism evidence="2 3">
    <name type="scientific">Kitasatospora nipponensis</name>
    <dbReference type="NCBI Taxonomy" id="258049"/>
    <lineage>
        <taxon>Bacteria</taxon>
        <taxon>Bacillati</taxon>
        <taxon>Actinomycetota</taxon>
        <taxon>Actinomycetes</taxon>
        <taxon>Kitasatosporales</taxon>
        <taxon>Streptomycetaceae</taxon>
        <taxon>Kitasatospora</taxon>
    </lineage>
</organism>
<feature type="transmembrane region" description="Helical" evidence="1">
    <location>
        <begin position="143"/>
        <end position="165"/>
    </location>
</feature>
<evidence type="ECO:0008006" key="4">
    <source>
        <dbReference type="Google" id="ProtNLM"/>
    </source>
</evidence>
<feature type="transmembrane region" description="Helical" evidence="1">
    <location>
        <begin position="260"/>
        <end position="279"/>
    </location>
</feature>
<keyword evidence="1" id="KW-0472">Membrane</keyword>
<gene>
    <name evidence="2" type="ORF">GCM10009665_44280</name>
</gene>
<feature type="transmembrane region" description="Helical" evidence="1">
    <location>
        <begin position="227"/>
        <end position="253"/>
    </location>
</feature>
<feature type="transmembrane region" description="Helical" evidence="1">
    <location>
        <begin position="96"/>
        <end position="123"/>
    </location>
</feature>
<feature type="transmembrane region" description="Helical" evidence="1">
    <location>
        <begin position="37"/>
        <end position="58"/>
    </location>
</feature>
<dbReference type="EMBL" id="BAAALF010000083">
    <property type="protein sequence ID" value="GAA1248526.1"/>
    <property type="molecule type" value="Genomic_DNA"/>
</dbReference>
<feature type="transmembrane region" description="Helical" evidence="1">
    <location>
        <begin position="194"/>
        <end position="215"/>
    </location>
</feature>
<keyword evidence="3" id="KW-1185">Reference proteome</keyword>
<evidence type="ECO:0000313" key="2">
    <source>
        <dbReference type="EMBL" id="GAA1248526.1"/>
    </source>
</evidence>
<reference evidence="2 3" key="1">
    <citation type="journal article" date="2019" name="Int. J. Syst. Evol. Microbiol.">
        <title>The Global Catalogue of Microorganisms (GCM) 10K type strain sequencing project: providing services to taxonomists for standard genome sequencing and annotation.</title>
        <authorList>
            <consortium name="The Broad Institute Genomics Platform"/>
            <consortium name="The Broad Institute Genome Sequencing Center for Infectious Disease"/>
            <person name="Wu L."/>
            <person name="Ma J."/>
        </authorList>
    </citation>
    <scope>NUCLEOTIDE SEQUENCE [LARGE SCALE GENOMIC DNA]</scope>
    <source>
        <strain evidence="2 3">JCM 13004</strain>
    </source>
</reference>
<sequence length="331" mass="33992">MLRAAADASSARGPGALGWLSPIGWSEQVEPYGADRWWVLLLPVAVAGLLTGAAHALAGRRDLGAGLLPQRPGPATGAPWLRTPLALAWRLQRGPLLGWCAAFALAGGVFGGIAKGVVDLVAGNRQVADLLRRMGGQQAVADAYLSSILGLLGMLTAVYAVQCVLRLRAEETEGRAEPVLAGPVSRLGWATGHLLFPLLGSAALLTSGALAAGVAERATLGARASSLGALLGGALVQLPAVWLTAATVVLLLGVTPRWTAAGWGVLTAFVLIGWLGPVLHADRRVLDLSPFTHTPHLPGGAFTAQPLLWLTATAAALTTAGLVALRHRDLG</sequence>
<keyword evidence="1" id="KW-1133">Transmembrane helix</keyword>
<proteinExistence type="predicted"/>